<feature type="domain" description="Roc" evidence="8">
    <location>
        <begin position="202"/>
        <end position="448"/>
    </location>
</feature>
<accession>A0A8S3UGM5</accession>
<dbReference type="GO" id="GO:0005737">
    <property type="term" value="C:cytoplasm"/>
    <property type="evidence" value="ECO:0007669"/>
    <property type="project" value="UniProtKB-SubCell"/>
</dbReference>
<protein>
    <recommendedName>
        <fullName evidence="11">Ig-like domain-containing protein</fullName>
    </recommendedName>
</protein>
<evidence type="ECO:0000256" key="6">
    <source>
        <dbReference type="ARBA" id="ARBA00023157"/>
    </source>
</evidence>
<dbReference type="PANTHER" id="PTHR35971:SF5">
    <property type="entry name" value="OBSCURIN LIKE CYTOSKELETAL ADAPTOR 1"/>
    <property type="match status" value="1"/>
</dbReference>
<evidence type="ECO:0000259" key="7">
    <source>
        <dbReference type="PROSITE" id="PS50835"/>
    </source>
</evidence>
<proteinExistence type="predicted"/>
<dbReference type="InterPro" id="IPR052385">
    <property type="entry name" value="Obscurin/Obscurin-like_Reg"/>
</dbReference>
<evidence type="ECO:0000313" key="9">
    <source>
        <dbReference type="EMBL" id="CAG2245398.1"/>
    </source>
</evidence>
<dbReference type="PROSITE" id="PS51419">
    <property type="entry name" value="RAB"/>
    <property type="match status" value="1"/>
</dbReference>
<dbReference type="PANTHER" id="PTHR35971">
    <property type="entry name" value="SI:DKEY-31G6.6"/>
    <property type="match status" value="1"/>
</dbReference>
<dbReference type="PROSITE" id="PS50835">
    <property type="entry name" value="IG_LIKE"/>
    <property type="match status" value="1"/>
</dbReference>
<evidence type="ECO:0000313" key="10">
    <source>
        <dbReference type="Proteomes" id="UP000683360"/>
    </source>
</evidence>
<dbReference type="InterPro" id="IPR013098">
    <property type="entry name" value="Ig_I-set"/>
</dbReference>
<comment type="caution">
    <text evidence="9">The sequence shown here is derived from an EMBL/GenBank/DDBJ whole genome shotgun (WGS) entry which is preliminary data.</text>
</comment>
<dbReference type="SUPFAM" id="SSF52540">
    <property type="entry name" value="P-loop containing nucleoside triphosphate hydrolases"/>
    <property type="match status" value="1"/>
</dbReference>
<dbReference type="EMBL" id="CAJPWZ010002770">
    <property type="protein sequence ID" value="CAG2245398.1"/>
    <property type="molecule type" value="Genomic_DNA"/>
</dbReference>
<comment type="subcellular location">
    <subcellularLocation>
        <location evidence="1">Cytoplasm</location>
    </subcellularLocation>
</comment>
<dbReference type="InterPro" id="IPR007110">
    <property type="entry name" value="Ig-like_dom"/>
</dbReference>
<evidence type="ECO:0000259" key="8">
    <source>
        <dbReference type="PROSITE" id="PS51424"/>
    </source>
</evidence>
<evidence type="ECO:0008006" key="11">
    <source>
        <dbReference type="Google" id="ProtNLM"/>
    </source>
</evidence>
<evidence type="ECO:0000256" key="5">
    <source>
        <dbReference type="ARBA" id="ARBA00022741"/>
    </source>
</evidence>
<dbReference type="InterPro" id="IPR020859">
    <property type="entry name" value="ROC"/>
</dbReference>
<keyword evidence="6" id="KW-1015">Disulfide bond</keyword>
<dbReference type="OrthoDB" id="5962960at2759"/>
<dbReference type="PRINTS" id="PR00449">
    <property type="entry name" value="RASTRNSFRMNG"/>
</dbReference>
<dbReference type="Pfam" id="PF08477">
    <property type="entry name" value="Roc"/>
    <property type="match status" value="1"/>
</dbReference>
<keyword evidence="3" id="KW-0597">Phosphoprotein</keyword>
<feature type="domain" description="Ig-like" evidence="7">
    <location>
        <begin position="13"/>
        <end position="88"/>
    </location>
</feature>
<gene>
    <name evidence="9" type="ORF">MEDL_57417</name>
</gene>
<keyword evidence="2" id="KW-0963">Cytoplasm</keyword>
<name>A0A8S3UGM5_MYTED</name>
<dbReference type="AlphaFoldDB" id="A0A8S3UGM5"/>
<dbReference type="SUPFAM" id="SSF48726">
    <property type="entry name" value="Immunoglobulin"/>
    <property type="match status" value="2"/>
</dbReference>
<dbReference type="Pfam" id="PF07679">
    <property type="entry name" value="I-set"/>
    <property type="match status" value="2"/>
</dbReference>
<dbReference type="InterPro" id="IPR013783">
    <property type="entry name" value="Ig-like_fold"/>
</dbReference>
<dbReference type="InterPro" id="IPR027417">
    <property type="entry name" value="P-loop_NTPase"/>
</dbReference>
<evidence type="ECO:0000256" key="3">
    <source>
        <dbReference type="ARBA" id="ARBA00022553"/>
    </source>
</evidence>
<dbReference type="Proteomes" id="UP000683360">
    <property type="component" value="Unassembled WGS sequence"/>
</dbReference>
<reference evidence="9" key="1">
    <citation type="submission" date="2021-03" db="EMBL/GenBank/DDBJ databases">
        <authorList>
            <person name="Bekaert M."/>
        </authorList>
    </citation>
    <scope>NUCLEOTIDE SEQUENCE</scope>
</reference>
<dbReference type="InterPro" id="IPR036179">
    <property type="entry name" value="Ig-like_dom_sf"/>
</dbReference>
<keyword evidence="5" id="KW-0547">Nucleotide-binding</keyword>
<sequence length="490" mass="57046">MFTSNFEPIYCIEGEKLNLKCTVYSEDIYVEWFRNNEERFKANKKIITNENISIGRDGRQHFMTVQCAKVTDSGQYNVVAANVEKQFSVIVKVMFKRPLENKTIMEGVDVSFECEVEKADHVAWFKDGDRVYPSSRLKIETLDNTVHKLTILQSKFEDEGKYSMRISDISSCAELDVKEMPDAVKQMSEYDRNIFLEAAKSGTAVRYYIRVMIVGQSGVGKTSLLRRLMNKDIKDVQSTDGINIEVKTCRINLKTEEWIFSSDFSKTPNHNEQYADCGFWDFAGQEDFYATHQTFLSTNAIYLLVVDISQDFTKKSYQDMIENEYDRIGEYVDFWLDNIHCYTLNDRNEDSINTAEFLNPPVLIIGTGIDKILEEKDRGKKIDSFHAILRNHPKRKHNRHSYFLSNHEPFEYKTEFENIRTQILKLAAEIPKWGDNLPTRWIILEKEIDSQIDKGNLIISYEEAMKLAEDCSFPIKVIDSELKSFLTYET</sequence>
<dbReference type="Gene3D" id="3.40.50.300">
    <property type="entry name" value="P-loop containing nucleotide triphosphate hydrolases"/>
    <property type="match status" value="1"/>
</dbReference>
<organism evidence="9 10">
    <name type="scientific">Mytilus edulis</name>
    <name type="common">Blue mussel</name>
    <dbReference type="NCBI Taxonomy" id="6550"/>
    <lineage>
        <taxon>Eukaryota</taxon>
        <taxon>Metazoa</taxon>
        <taxon>Spiralia</taxon>
        <taxon>Lophotrochozoa</taxon>
        <taxon>Mollusca</taxon>
        <taxon>Bivalvia</taxon>
        <taxon>Autobranchia</taxon>
        <taxon>Pteriomorphia</taxon>
        <taxon>Mytilida</taxon>
        <taxon>Mytiloidea</taxon>
        <taxon>Mytilidae</taxon>
        <taxon>Mytilinae</taxon>
        <taxon>Mytilus</taxon>
    </lineage>
</organism>
<evidence type="ECO:0000256" key="2">
    <source>
        <dbReference type="ARBA" id="ARBA00022490"/>
    </source>
</evidence>
<dbReference type="GO" id="GO:0000166">
    <property type="term" value="F:nucleotide binding"/>
    <property type="evidence" value="ECO:0007669"/>
    <property type="project" value="UniProtKB-KW"/>
</dbReference>
<dbReference type="InterPro" id="IPR003599">
    <property type="entry name" value="Ig_sub"/>
</dbReference>
<evidence type="ECO:0000256" key="4">
    <source>
        <dbReference type="ARBA" id="ARBA00022737"/>
    </source>
</evidence>
<dbReference type="Gene3D" id="2.60.40.10">
    <property type="entry name" value="Immunoglobulins"/>
    <property type="match status" value="2"/>
</dbReference>
<keyword evidence="4" id="KW-0677">Repeat</keyword>
<dbReference type="SMART" id="SM00409">
    <property type="entry name" value="IG"/>
    <property type="match status" value="2"/>
</dbReference>
<keyword evidence="10" id="KW-1185">Reference proteome</keyword>
<evidence type="ECO:0000256" key="1">
    <source>
        <dbReference type="ARBA" id="ARBA00004496"/>
    </source>
</evidence>
<dbReference type="PROSITE" id="PS51424">
    <property type="entry name" value="ROC"/>
    <property type="match status" value="1"/>
</dbReference>